<gene>
    <name evidence="1" type="ORF">BK662_15760</name>
</gene>
<organism evidence="1 2">
    <name type="scientific">Pseudomonas frederiksbergensis</name>
    <dbReference type="NCBI Taxonomy" id="104087"/>
    <lineage>
        <taxon>Bacteria</taxon>
        <taxon>Pseudomonadati</taxon>
        <taxon>Pseudomonadota</taxon>
        <taxon>Gammaproteobacteria</taxon>
        <taxon>Pseudomonadales</taxon>
        <taxon>Pseudomonadaceae</taxon>
        <taxon>Pseudomonas</taxon>
    </lineage>
</organism>
<proteinExistence type="predicted"/>
<name>A0A423HP37_9PSED</name>
<dbReference type="AlphaFoldDB" id="A0A423HP37"/>
<evidence type="ECO:0000313" key="2">
    <source>
        <dbReference type="Proteomes" id="UP000284002"/>
    </source>
</evidence>
<dbReference type="EMBL" id="MOBM01000020">
    <property type="protein sequence ID" value="RON14950.1"/>
    <property type="molecule type" value="Genomic_DNA"/>
</dbReference>
<reference evidence="1 2" key="1">
    <citation type="submission" date="2016-10" db="EMBL/GenBank/DDBJ databases">
        <title>Comparative genome analysis of multiple Pseudomonas spp. focuses on biocontrol and plant growth promoting traits.</title>
        <authorList>
            <person name="Tao X.-Y."/>
            <person name="Taylor C.G."/>
        </authorList>
    </citation>
    <scope>NUCLEOTIDE SEQUENCE [LARGE SCALE GENOMIC DNA]</scope>
    <source>
        <strain evidence="1 2">36C6</strain>
    </source>
</reference>
<dbReference type="Gene3D" id="1.10.357.10">
    <property type="entry name" value="Tetracycline Repressor, domain 2"/>
    <property type="match status" value="1"/>
</dbReference>
<dbReference type="InterPro" id="IPR036271">
    <property type="entry name" value="Tet_transcr_reg_TetR-rel_C_sf"/>
</dbReference>
<protein>
    <submittedName>
        <fullName evidence="1">Uncharacterized protein</fullName>
    </submittedName>
</protein>
<evidence type="ECO:0000313" key="1">
    <source>
        <dbReference type="EMBL" id="RON14950.1"/>
    </source>
</evidence>
<dbReference type="SUPFAM" id="SSF48498">
    <property type="entry name" value="Tetracyclin repressor-like, C-terminal domain"/>
    <property type="match status" value="1"/>
</dbReference>
<sequence>MLEQKLFILLAWYRRKFVETPILGCIFVSAANLYTDIEHPVHQVCLVHKHMLIDMIAQLLGGFGYANPRELAMQCLILFEGARNLYTIKVQGDSLESATRVLLMLLQQHRPQPQPHPSSSSPAPGEV</sequence>
<comment type="caution">
    <text evidence="1">The sequence shown here is derived from an EMBL/GenBank/DDBJ whole genome shotgun (WGS) entry which is preliminary data.</text>
</comment>
<dbReference type="Proteomes" id="UP000284002">
    <property type="component" value="Unassembled WGS sequence"/>
</dbReference>
<accession>A0A423HP37</accession>